<comment type="caution">
    <text evidence="8">The sequence shown here is derived from an EMBL/GenBank/DDBJ whole genome shotgun (WGS) entry which is preliminary data.</text>
</comment>
<feature type="binding site" evidence="6">
    <location>
        <position position="34"/>
    </location>
    <ligand>
        <name>[4Fe-4S] cluster</name>
        <dbReference type="ChEBI" id="CHEBI:49883"/>
        <label>1</label>
    </ligand>
</feature>
<evidence type="ECO:0000259" key="7">
    <source>
        <dbReference type="PROSITE" id="PS51379"/>
    </source>
</evidence>
<feature type="binding site" evidence="6">
    <location>
        <position position="152"/>
    </location>
    <ligand>
        <name>[4Fe-4S] cluster</name>
        <dbReference type="ChEBI" id="CHEBI:49883"/>
        <label>3</label>
    </ligand>
</feature>
<comment type="subcellular location">
    <subcellularLocation>
        <location evidence="6">Cytoplasm</location>
    </subcellularLocation>
</comment>
<organism evidence="8 9">
    <name type="scientific">Zoogloea dura</name>
    <dbReference type="NCBI Taxonomy" id="2728840"/>
    <lineage>
        <taxon>Bacteria</taxon>
        <taxon>Pseudomonadati</taxon>
        <taxon>Pseudomonadota</taxon>
        <taxon>Betaproteobacteria</taxon>
        <taxon>Rhodocyclales</taxon>
        <taxon>Zoogloeaceae</taxon>
        <taxon>Zoogloea</taxon>
    </lineage>
</organism>
<feature type="binding site" evidence="6">
    <location>
        <position position="37"/>
    </location>
    <ligand>
        <name>[4Fe-4S] cluster</name>
        <dbReference type="ChEBI" id="CHEBI:49883"/>
        <label>1</label>
    </ligand>
</feature>
<dbReference type="Gene3D" id="3.30.70.20">
    <property type="match status" value="2"/>
</dbReference>
<accession>A0A848G2T1</accession>
<feature type="binding site" evidence="6">
    <location>
        <position position="40"/>
    </location>
    <ligand>
        <name>[4Fe-4S] cluster</name>
        <dbReference type="ChEBI" id="CHEBI:49883"/>
        <label>1</label>
    </ligand>
</feature>
<feature type="domain" description="4Fe-4S ferredoxin-type" evidence="7">
    <location>
        <begin position="25"/>
        <end position="54"/>
    </location>
</feature>
<dbReference type="NCBIfam" id="TIGR00402">
    <property type="entry name" value="napF"/>
    <property type="match status" value="1"/>
</dbReference>
<dbReference type="GO" id="GO:0046872">
    <property type="term" value="F:metal ion binding"/>
    <property type="evidence" value="ECO:0007669"/>
    <property type="project" value="UniProtKB-KW"/>
</dbReference>
<keyword evidence="6" id="KW-0963">Cytoplasm</keyword>
<comment type="cofactor">
    <cofactor evidence="6">
        <name>[4Fe-4S] cluster</name>
        <dbReference type="ChEBI" id="CHEBI:49883"/>
    </cofactor>
</comment>
<dbReference type="Proteomes" id="UP000580043">
    <property type="component" value="Unassembled WGS sequence"/>
</dbReference>
<keyword evidence="4 6" id="KW-0408">Iron</keyword>
<keyword evidence="3 6" id="KW-0677">Repeat</keyword>
<comment type="similarity">
    <text evidence="6">Belongs to the NapF family.</text>
</comment>
<evidence type="ECO:0000256" key="6">
    <source>
        <dbReference type="HAMAP-Rule" id="MF_02201"/>
    </source>
</evidence>
<dbReference type="EMBL" id="JABBGA010000008">
    <property type="protein sequence ID" value="NML26507.1"/>
    <property type="molecule type" value="Genomic_DNA"/>
</dbReference>
<dbReference type="Pfam" id="PF12838">
    <property type="entry name" value="Fer4_7"/>
    <property type="match status" value="2"/>
</dbReference>
<dbReference type="InterPro" id="IPR017900">
    <property type="entry name" value="4Fe4S_Fe_S_CS"/>
</dbReference>
<keyword evidence="1 6" id="KW-0004">4Fe-4S</keyword>
<name>A0A848G2T1_9RHOO</name>
<keyword evidence="9" id="KW-1185">Reference proteome</keyword>
<dbReference type="GO" id="GO:0005737">
    <property type="term" value="C:cytoplasm"/>
    <property type="evidence" value="ECO:0007669"/>
    <property type="project" value="UniProtKB-SubCell"/>
</dbReference>
<dbReference type="InterPro" id="IPR004496">
    <property type="entry name" value="NapF"/>
</dbReference>
<feature type="domain" description="4Fe-4S ferredoxin-type" evidence="7">
    <location>
        <begin position="133"/>
        <end position="162"/>
    </location>
</feature>
<dbReference type="InterPro" id="IPR050572">
    <property type="entry name" value="Fe-S_Ferredoxin"/>
</dbReference>
<dbReference type="PROSITE" id="PS00198">
    <property type="entry name" value="4FE4S_FER_1"/>
    <property type="match status" value="2"/>
</dbReference>
<evidence type="ECO:0000256" key="1">
    <source>
        <dbReference type="ARBA" id="ARBA00022485"/>
    </source>
</evidence>
<dbReference type="PROSITE" id="PS51379">
    <property type="entry name" value="4FE4S_FER_2"/>
    <property type="match status" value="3"/>
</dbReference>
<comment type="subunit">
    <text evidence="6">Interacts with the cytoplasmic NapA precursor.</text>
</comment>
<reference evidence="8 9" key="1">
    <citation type="submission" date="2020-04" db="EMBL/GenBank/DDBJ databases">
        <title>Zoogloea sp. G-4-1-14 isolated from soil.</title>
        <authorList>
            <person name="Dahal R.H."/>
        </authorList>
    </citation>
    <scope>NUCLEOTIDE SEQUENCE [LARGE SCALE GENOMIC DNA]</scope>
    <source>
        <strain evidence="8 9">G-4-1-14</strain>
    </source>
</reference>
<gene>
    <name evidence="6 8" type="primary">napF</name>
    <name evidence="8" type="ORF">HHL15_12190</name>
</gene>
<evidence type="ECO:0000256" key="4">
    <source>
        <dbReference type="ARBA" id="ARBA00023004"/>
    </source>
</evidence>
<comment type="function">
    <text evidence="6">Could be involved in the maturation of NapA, the catalytic subunit of the periplasmic nitrate reductase, before its export into the periplasm.</text>
</comment>
<dbReference type="InterPro" id="IPR017896">
    <property type="entry name" value="4Fe4S_Fe-S-bd"/>
</dbReference>
<feature type="domain" description="4Fe-4S ferredoxin-type" evidence="7">
    <location>
        <begin position="55"/>
        <end position="86"/>
    </location>
</feature>
<feature type="binding site" evidence="6">
    <location>
        <position position="69"/>
    </location>
    <ligand>
        <name>[4Fe-4S] cluster</name>
        <dbReference type="ChEBI" id="CHEBI:49883"/>
        <label>2</label>
    </ligand>
</feature>
<evidence type="ECO:0000256" key="5">
    <source>
        <dbReference type="ARBA" id="ARBA00023014"/>
    </source>
</evidence>
<dbReference type="AlphaFoldDB" id="A0A848G2T1"/>
<proteinExistence type="inferred from homology"/>
<dbReference type="GO" id="GO:0051539">
    <property type="term" value="F:4 iron, 4 sulfur cluster binding"/>
    <property type="evidence" value="ECO:0007669"/>
    <property type="project" value="UniProtKB-UniRule"/>
</dbReference>
<dbReference type="SUPFAM" id="SSF54862">
    <property type="entry name" value="4Fe-4S ferredoxins"/>
    <property type="match status" value="1"/>
</dbReference>
<dbReference type="PANTHER" id="PTHR43687">
    <property type="entry name" value="ADENYLYLSULFATE REDUCTASE, BETA SUBUNIT"/>
    <property type="match status" value="1"/>
</dbReference>
<evidence type="ECO:0000313" key="8">
    <source>
        <dbReference type="EMBL" id="NML26507.1"/>
    </source>
</evidence>
<evidence type="ECO:0000256" key="2">
    <source>
        <dbReference type="ARBA" id="ARBA00022723"/>
    </source>
</evidence>
<feature type="binding site" evidence="6">
    <location>
        <position position="76"/>
    </location>
    <ligand>
        <name>[4Fe-4S] cluster</name>
        <dbReference type="ChEBI" id="CHEBI:49883"/>
        <label>2</label>
    </ligand>
</feature>
<dbReference type="CDD" id="cd10564">
    <property type="entry name" value="NapF_like"/>
    <property type="match status" value="1"/>
</dbReference>
<keyword evidence="2 6" id="KW-0479">Metal-binding</keyword>
<feature type="binding site" evidence="6">
    <location>
        <position position="142"/>
    </location>
    <ligand>
        <name>[4Fe-4S] cluster</name>
        <dbReference type="ChEBI" id="CHEBI:49883"/>
        <label>3</label>
    </ligand>
</feature>
<dbReference type="HAMAP" id="MF_02201">
    <property type="entry name" value="NapF"/>
    <property type="match status" value="1"/>
</dbReference>
<keyword evidence="5 6" id="KW-0411">Iron-sulfur</keyword>
<dbReference type="RefSeq" id="WP_169146040.1">
    <property type="nucleotide sequence ID" value="NZ_JABBGA010000008.1"/>
</dbReference>
<feature type="binding site" evidence="6">
    <location>
        <position position="145"/>
    </location>
    <ligand>
        <name>[4Fe-4S] cluster</name>
        <dbReference type="ChEBI" id="CHEBI:49883"/>
        <label>3</label>
    </ligand>
</feature>
<feature type="binding site" evidence="6">
    <location>
        <position position="44"/>
    </location>
    <ligand>
        <name>[4Fe-4S] cluster</name>
        <dbReference type="ChEBI" id="CHEBI:49883"/>
        <label>1</label>
    </ligand>
</feature>
<feature type="binding site" evidence="6">
    <location>
        <position position="148"/>
    </location>
    <ligand>
        <name>[4Fe-4S] cluster</name>
        <dbReference type="ChEBI" id="CHEBI:49883"/>
        <label>3</label>
    </ligand>
</feature>
<evidence type="ECO:0000313" key="9">
    <source>
        <dbReference type="Proteomes" id="UP000580043"/>
    </source>
</evidence>
<feature type="binding site" evidence="6">
    <location>
        <position position="72"/>
    </location>
    <ligand>
        <name>[4Fe-4S] cluster</name>
        <dbReference type="ChEBI" id="CHEBI:49883"/>
        <label>2</label>
    </ligand>
</feature>
<evidence type="ECO:0000256" key="3">
    <source>
        <dbReference type="ARBA" id="ARBA00022737"/>
    </source>
</evidence>
<sequence>MDVSRRRFLGGRAPLPAPFRPPWSLSEPLFLDRCSRCDDCVKACPTGLLQRGESGHPVADFMQAACTLCGDCSRACPTGAIASLDGADVPGPWSFGIAIGEGCLAHQNVECRVCGEICDTGAIRFRPRLGGVPLPEVDNTSCTGCGACLAPCPVVAIQRVATPTAPEGS</sequence>
<dbReference type="PANTHER" id="PTHR43687:SF4">
    <property type="entry name" value="BLR5484 PROTEIN"/>
    <property type="match status" value="1"/>
</dbReference>
<feature type="binding site" evidence="6">
    <location>
        <position position="66"/>
    </location>
    <ligand>
        <name>[4Fe-4S] cluster</name>
        <dbReference type="ChEBI" id="CHEBI:49883"/>
        <label>2</label>
    </ligand>
</feature>
<protein>
    <recommendedName>
        <fullName evidence="6">Ferredoxin-type protein NapF</fullName>
    </recommendedName>
</protein>